<accession>A0A0F9GWC7</accession>
<reference evidence="2" key="1">
    <citation type="journal article" date="2015" name="Nature">
        <title>Complex archaea that bridge the gap between prokaryotes and eukaryotes.</title>
        <authorList>
            <person name="Spang A."/>
            <person name="Saw J.H."/>
            <person name="Jorgensen S.L."/>
            <person name="Zaremba-Niedzwiedzka K."/>
            <person name="Martijn J."/>
            <person name="Lind A.E."/>
            <person name="van Eijk R."/>
            <person name="Schleper C."/>
            <person name="Guy L."/>
            <person name="Ettema T.J."/>
        </authorList>
    </citation>
    <scope>NUCLEOTIDE SEQUENCE</scope>
</reference>
<protein>
    <submittedName>
        <fullName evidence="2">Uncharacterized protein</fullName>
    </submittedName>
</protein>
<dbReference type="EMBL" id="LAZR01016755">
    <property type="protein sequence ID" value="KKM03140.1"/>
    <property type="molecule type" value="Genomic_DNA"/>
</dbReference>
<sequence length="87" mass="9160">MAHLSGPSAEEEREFAARRLVLGAYEDTPEFKEQMGRTTAALLDAEQKVQEVVSGKSSASSEPTVPAGPAPQPVATPARKPSGGHFI</sequence>
<comment type="caution">
    <text evidence="2">The sequence shown here is derived from an EMBL/GenBank/DDBJ whole genome shotgun (WGS) entry which is preliminary data.</text>
</comment>
<evidence type="ECO:0000313" key="2">
    <source>
        <dbReference type="EMBL" id="KKM03140.1"/>
    </source>
</evidence>
<evidence type="ECO:0000256" key="1">
    <source>
        <dbReference type="SAM" id="MobiDB-lite"/>
    </source>
</evidence>
<feature type="region of interest" description="Disordered" evidence="1">
    <location>
        <begin position="51"/>
        <end position="87"/>
    </location>
</feature>
<name>A0A0F9GWC7_9ZZZZ</name>
<gene>
    <name evidence="2" type="ORF">LCGC14_1777410</name>
</gene>
<dbReference type="AlphaFoldDB" id="A0A0F9GWC7"/>
<proteinExistence type="predicted"/>
<organism evidence="2">
    <name type="scientific">marine sediment metagenome</name>
    <dbReference type="NCBI Taxonomy" id="412755"/>
    <lineage>
        <taxon>unclassified sequences</taxon>
        <taxon>metagenomes</taxon>
        <taxon>ecological metagenomes</taxon>
    </lineage>
</organism>